<feature type="chain" id="PRO_5012206209" description="Nickel transport protein" evidence="2">
    <location>
        <begin position="24"/>
        <end position="117"/>
    </location>
</feature>
<dbReference type="AlphaFoldDB" id="A0A1M5FTG9"/>
<feature type="signal peptide" evidence="2">
    <location>
        <begin position="1"/>
        <end position="23"/>
    </location>
</feature>
<dbReference type="STRING" id="366533.SAMN05444339_1259"/>
<sequence length="117" mass="12567">MKSFSIRAATLTCLLAFPLMANAQTYSVMRGHRVMRSVVFEKQGGDESLLLTLDHTPLGLEDGTFKATTHTGDGTTEYLGESKGSESHDIAITRTASAVTSVRITPQSEMTELSEAG</sequence>
<keyword evidence="2" id="KW-0732">Signal</keyword>
<dbReference type="EMBL" id="FQUE01000025">
    <property type="protein sequence ID" value="SHF94684.1"/>
    <property type="molecule type" value="Genomic_DNA"/>
</dbReference>
<evidence type="ECO:0000256" key="1">
    <source>
        <dbReference type="SAM" id="MobiDB-lite"/>
    </source>
</evidence>
<reference evidence="4" key="1">
    <citation type="submission" date="2016-11" db="EMBL/GenBank/DDBJ databases">
        <authorList>
            <person name="Varghese N."/>
            <person name="Submissions S."/>
        </authorList>
    </citation>
    <scope>NUCLEOTIDE SEQUENCE [LARGE SCALE GENOMIC DNA]</scope>
    <source>
        <strain evidence="4">DSM 29326</strain>
    </source>
</reference>
<keyword evidence="4" id="KW-1185">Reference proteome</keyword>
<protein>
    <recommendedName>
        <fullName evidence="5">Nickel transport protein</fullName>
    </recommendedName>
</protein>
<name>A0A1M5FTG9_LOKAT</name>
<evidence type="ECO:0000256" key="2">
    <source>
        <dbReference type="SAM" id="SignalP"/>
    </source>
</evidence>
<evidence type="ECO:0000313" key="4">
    <source>
        <dbReference type="Proteomes" id="UP000183987"/>
    </source>
</evidence>
<gene>
    <name evidence="3" type="ORF">SAMN05444339_1259</name>
</gene>
<evidence type="ECO:0000313" key="3">
    <source>
        <dbReference type="EMBL" id="SHF94684.1"/>
    </source>
</evidence>
<proteinExistence type="predicted"/>
<organism evidence="3 4">
    <name type="scientific">Loktanella atrilutea</name>
    <dbReference type="NCBI Taxonomy" id="366533"/>
    <lineage>
        <taxon>Bacteria</taxon>
        <taxon>Pseudomonadati</taxon>
        <taxon>Pseudomonadota</taxon>
        <taxon>Alphaproteobacteria</taxon>
        <taxon>Rhodobacterales</taxon>
        <taxon>Roseobacteraceae</taxon>
        <taxon>Loktanella</taxon>
    </lineage>
</organism>
<dbReference type="Proteomes" id="UP000183987">
    <property type="component" value="Unassembled WGS sequence"/>
</dbReference>
<evidence type="ECO:0008006" key="5">
    <source>
        <dbReference type="Google" id="ProtNLM"/>
    </source>
</evidence>
<accession>A0A1M5FTG9</accession>
<feature type="region of interest" description="Disordered" evidence="1">
    <location>
        <begin position="64"/>
        <end position="87"/>
    </location>
</feature>